<gene>
    <name evidence="1" type="ORF">S12H4_47669</name>
</gene>
<accession>X1U485</accession>
<evidence type="ECO:0000313" key="1">
    <source>
        <dbReference type="EMBL" id="GAJ12388.1"/>
    </source>
</evidence>
<dbReference type="EMBL" id="BARW01029707">
    <property type="protein sequence ID" value="GAJ12388.1"/>
    <property type="molecule type" value="Genomic_DNA"/>
</dbReference>
<sequence>RMHTDKRSMSRKKITGQALSLKGEGIWDTSFLLLSDLVIQFTQ</sequence>
<comment type="caution">
    <text evidence="1">The sequence shown here is derived from an EMBL/GenBank/DDBJ whole genome shotgun (WGS) entry which is preliminary data.</text>
</comment>
<organism evidence="1">
    <name type="scientific">marine sediment metagenome</name>
    <dbReference type="NCBI Taxonomy" id="412755"/>
    <lineage>
        <taxon>unclassified sequences</taxon>
        <taxon>metagenomes</taxon>
        <taxon>ecological metagenomes</taxon>
    </lineage>
</organism>
<proteinExistence type="predicted"/>
<name>X1U485_9ZZZZ</name>
<protein>
    <submittedName>
        <fullName evidence="1">Uncharacterized protein</fullName>
    </submittedName>
</protein>
<feature type="non-terminal residue" evidence="1">
    <location>
        <position position="1"/>
    </location>
</feature>
<dbReference type="AlphaFoldDB" id="X1U485"/>
<reference evidence="1" key="1">
    <citation type="journal article" date="2014" name="Front. Microbiol.">
        <title>High frequency of phylogenetically diverse reductive dehalogenase-homologous genes in deep subseafloor sedimentary metagenomes.</title>
        <authorList>
            <person name="Kawai M."/>
            <person name="Futagami T."/>
            <person name="Toyoda A."/>
            <person name="Takaki Y."/>
            <person name="Nishi S."/>
            <person name="Hori S."/>
            <person name="Arai W."/>
            <person name="Tsubouchi T."/>
            <person name="Morono Y."/>
            <person name="Uchiyama I."/>
            <person name="Ito T."/>
            <person name="Fujiyama A."/>
            <person name="Inagaki F."/>
            <person name="Takami H."/>
        </authorList>
    </citation>
    <scope>NUCLEOTIDE SEQUENCE</scope>
    <source>
        <strain evidence="1">Expedition CK06-06</strain>
    </source>
</reference>